<dbReference type="Proteomes" id="UP000011721">
    <property type="component" value="Chromosome"/>
</dbReference>
<dbReference type="RefSeq" id="WP_015403251.1">
    <property type="nucleotide sequence ID" value="NC_020304.1"/>
</dbReference>
<accession>M1PCT7</accession>
<dbReference type="STRING" id="1167006.UWK_00981"/>
<proteinExistence type="predicted"/>
<dbReference type="AlphaFoldDB" id="M1PCT7"/>
<dbReference type="EMBL" id="CP003985">
    <property type="protein sequence ID" value="AGF77555.1"/>
    <property type="molecule type" value="Genomic_DNA"/>
</dbReference>
<reference evidence="2" key="1">
    <citation type="journal article" date="2013" name="Stand. Genomic Sci.">
        <title>Complete genome sequence of Desulfocapsa sulfexigens, a marine deltaproteobacterium specialized in disproportionating inorganic sulfur compounds.</title>
        <authorList>
            <person name="Finster K.W."/>
            <person name="Kjeldsen K.U."/>
            <person name="Kube M."/>
            <person name="Reinhardt R."/>
            <person name="Mussmann M."/>
            <person name="Amann R."/>
            <person name="Schreiber L."/>
        </authorList>
    </citation>
    <scope>NUCLEOTIDE SEQUENCE [LARGE SCALE GENOMIC DNA]</scope>
    <source>
        <strain evidence="2">DSM 10523 / SB164P1</strain>
    </source>
</reference>
<sequence>MNKNAESPGMATGANDISIACQESGTLDCYDMYYITPWQGMYSPSVLLLRKMDFLRPGVVKFLFSHAWSS</sequence>
<dbReference type="KEGG" id="dsf:UWK_00981"/>
<gene>
    <name evidence="1" type="ordered locus">UWK_00981</name>
</gene>
<dbReference type="HOGENOM" id="CLU_2751258_0_0_7"/>
<evidence type="ECO:0000313" key="1">
    <source>
        <dbReference type="EMBL" id="AGF77555.1"/>
    </source>
</evidence>
<keyword evidence="2" id="KW-1185">Reference proteome</keyword>
<evidence type="ECO:0000313" key="2">
    <source>
        <dbReference type="Proteomes" id="UP000011721"/>
    </source>
</evidence>
<name>M1PCT7_DESSD</name>
<organism evidence="1 2">
    <name type="scientific">Desulfocapsa sulfexigens (strain DSM 10523 / SB164P1)</name>
    <dbReference type="NCBI Taxonomy" id="1167006"/>
    <lineage>
        <taxon>Bacteria</taxon>
        <taxon>Pseudomonadati</taxon>
        <taxon>Thermodesulfobacteriota</taxon>
        <taxon>Desulfobulbia</taxon>
        <taxon>Desulfobulbales</taxon>
        <taxon>Desulfocapsaceae</taxon>
        <taxon>Desulfocapsa</taxon>
    </lineage>
</organism>
<protein>
    <submittedName>
        <fullName evidence="1">Uncharacterized protein</fullName>
    </submittedName>
</protein>